<keyword evidence="2 7" id="KW-0813">Transport</keyword>
<comment type="function">
    <text evidence="7">This protein is part of the stalk that links CF(0) to CF(1). It either transmits conformational changes from CF(0) to CF(1) or is implicated in proton conduction.</text>
</comment>
<keyword evidence="7" id="KW-1003">Cell membrane</keyword>
<protein>
    <recommendedName>
        <fullName evidence="7">ATP synthase subunit delta</fullName>
    </recommendedName>
    <alternativeName>
        <fullName evidence="7">ATP synthase F(1) sector subunit delta</fullName>
    </alternativeName>
    <alternativeName>
        <fullName evidence="7">F-type ATPase subunit delta</fullName>
        <shortName evidence="7">F-ATPase subunit delta</shortName>
    </alternativeName>
</protein>
<evidence type="ECO:0000256" key="7">
    <source>
        <dbReference type="HAMAP-Rule" id="MF_01416"/>
    </source>
</evidence>
<keyword evidence="6 7" id="KW-0066">ATP synthesis</keyword>
<keyword evidence="7" id="KW-0139">CF(1)</keyword>
<dbReference type="Proteomes" id="UP000887023">
    <property type="component" value="Chromosome"/>
</dbReference>
<dbReference type="RefSeq" id="WP_066468349.1">
    <property type="nucleotide sequence ID" value="NZ_CBCRUZ010000004.1"/>
</dbReference>
<evidence type="ECO:0000313" key="8">
    <source>
        <dbReference type="EMBL" id="QXQ14759.1"/>
    </source>
</evidence>
<evidence type="ECO:0000256" key="4">
    <source>
        <dbReference type="ARBA" id="ARBA00023065"/>
    </source>
</evidence>
<comment type="function">
    <text evidence="7">F(1)F(0) ATP synthase produces ATP from ADP in the presence of a proton or sodium gradient. F-type ATPases consist of two structural domains, F(1) containing the extramembraneous catalytic core and F(0) containing the membrane proton channel, linked together by a central stalk and a peripheral stalk. During catalysis, ATP synthesis in the catalytic domain of F(1) is coupled via a rotary mechanism of the central stalk subunits to proton translocation.</text>
</comment>
<evidence type="ECO:0000256" key="2">
    <source>
        <dbReference type="ARBA" id="ARBA00022448"/>
    </source>
</evidence>
<name>A0ABX8SA83_9ACTN</name>
<keyword evidence="9" id="KW-1185">Reference proteome</keyword>
<dbReference type="EMBL" id="CP079105">
    <property type="protein sequence ID" value="QXQ14759.1"/>
    <property type="molecule type" value="Genomic_DNA"/>
</dbReference>
<sequence length="280" mass="29629">MAGNVGLESLKAASREAAIAVQDVFETQVAGLADAGVATLSDELAAVTDLLGREVTLRRVLAARSDDPAAKQAMLDRLFAGKIGEPALSVLRGAAEQRWSASRDMVGTLAQQARIGVLIQAERADQLDDVEDELFRVGRVLDAYPRLAALLGDRKRPTAGRLGLLDDVFAGRVSRYTTSLLQQEVRRSAGDITGAVAALADLAAARRSQSVAHVVAAAPLVGDQQRRLESVLSRIYGRTITVQLEIDPDVLGGLRITVGDEVVDGTIASRLADASAHLPH</sequence>
<organism evidence="8 9">
    <name type="scientific">Skermania pinensis</name>
    <dbReference type="NCBI Taxonomy" id="39122"/>
    <lineage>
        <taxon>Bacteria</taxon>
        <taxon>Bacillati</taxon>
        <taxon>Actinomycetota</taxon>
        <taxon>Actinomycetes</taxon>
        <taxon>Mycobacteriales</taxon>
        <taxon>Gordoniaceae</taxon>
        <taxon>Skermania</taxon>
    </lineage>
</organism>
<reference evidence="8" key="1">
    <citation type="submission" date="2021-07" db="EMBL/GenBank/DDBJ databases">
        <title>Candidatus Kaistella beijingensis sp. nov. isolated from a municipal wastewater treatment plant is involved in sludge foaming.</title>
        <authorList>
            <person name="Song Y."/>
            <person name="Liu S.-J."/>
        </authorList>
    </citation>
    <scope>NUCLEOTIDE SEQUENCE</scope>
    <source>
        <strain evidence="8">DSM 43998</strain>
    </source>
</reference>
<evidence type="ECO:0000313" key="9">
    <source>
        <dbReference type="Proteomes" id="UP000887023"/>
    </source>
</evidence>
<comment type="similarity">
    <text evidence="7">Belongs to the ATPase delta chain family.</text>
</comment>
<keyword evidence="3 7" id="KW-0375">Hydrogen ion transport</keyword>
<evidence type="ECO:0000256" key="1">
    <source>
        <dbReference type="ARBA" id="ARBA00004370"/>
    </source>
</evidence>
<evidence type="ECO:0000256" key="3">
    <source>
        <dbReference type="ARBA" id="ARBA00022781"/>
    </source>
</evidence>
<accession>A0ABX8SA83</accession>
<comment type="subcellular location">
    <subcellularLocation>
        <location evidence="7">Cell membrane</location>
        <topology evidence="7">Peripheral membrane protein</topology>
    </subcellularLocation>
    <subcellularLocation>
        <location evidence="1">Membrane</location>
    </subcellularLocation>
</comment>
<evidence type="ECO:0000256" key="6">
    <source>
        <dbReference type="ARBA" id="ARBA00023310"/>
    </source>
</evidence>
<dbReference type="PANTHER" id="PTHR11910">
    <property type="entry name" value="ATP SYNTHASE DELTA CHAIN"/>
    <property type="match status" value="1"/>
</dbReference>
<dbReference type="HAMAP" id="MF_01416">
    <property type="entry name" value="ATP_synth_delta_bact"/>
    <property type="match status" value="1"/>
</dbReference>
<keyword evidence="5 7" id="KW-0472">Membrane</keyword>
<keyword evidence="4 7" id="KW-0406">Ion transport</keyword>
<dbReference type="InterPro" id="IPR000711">
    <property type="entry name" value="ATPase_OSCP/dsu"/>
</dbReference>
<gene>
    <name evidence="7" type="primary">atpH</name>
    <name evidence="8" type="ORF">KV203_05030</name>
</gene>
<dbReference type="NCBIfam" id="NF009967">
    <property type="entry name" value="PRK13430.1"/>
    <property type="match status" value="1"/>
</dbReference>
<proteinExistence type="inferred from homology"/>
<evidence type="ECO:0000256" key="5">
    <source>
        <dbReference type="ARBA" id="ARBA00023136"/>
    </source>
</evidence>
<dbReference type="Pfam" id="PF00213">
    <property type="entry name" value="OSCP"/>
    <property type="match status" value="1"/>
</dbReference>